<accession>A0AAW6HSA7</accession>
<dbReference type="AlphaFoldDB" id="A0AAW6HSA7"/>
<comment type="caution">
    <text evidence="2">The sequence shown here is derived from an EMBL/GenBank/DDBJ whole genome shotgun (WGS) entry which is preliminary data.</text>
</comment>
<dbReference type="RefSeq" id="WP_154414991.1">
    <property type="nucleotide sequence ID" value="NZ_CP136975.1"/>
</dbReference>
<evidence type="ECO:0000313" key="3">
    <source>
        <dbReference type="Proteomes" id="UP001220702"/>
    </source>
</evidence>
<evidence type="ECO:0000256" key="1">
    <source>
        <dbReference type="SAM" id="Phobius"/>
    </source>
</evidence>
<name>A0AAW6HSA7_XYLFS</name>
<keyword evidence="1" id="KW-1133">Transmembrane helix</keyword>
<evidence type="ECO:0000313" key="2">
    <source>
        <dbReference type="EMBL" id="MDC6407349.1"/>
    </source>
</evidence>
<reference evidence="2" key="1">
    <citation type="submission" date="2021-11" db="EMBL/GenBank/DDBJ databases">
        <authorList>
            <person name="Denance N."/>
            <person name="Briand M."/>
            <person name="Dupas E."/>
            <person name="Durand K."/>
            <person name="Legendre B."/>
            <person name="Cunty A."/>
            <person name="Donnadieu C."/>
            <person name="Lopez Roques C."/>
            <person name="Cesbron S."/>
            <person name="Jacques M.A."/>
        </authorList>
    </citation>
    <scope>NUCLEOTIDE SEQUENCE</scope>
    <source>
        <strain evidence="2">CFBP8070</strain>
    </source>
</reference>
<keyword evidence="1" id="KW-0472">Membrane</keyword>
<feature type="transmembrane region" description="Helical" evidence="1">
    <location>
        <begin position="75"/>
        <end position="91"/>
    </location>
</feature>
<protein>
    <submittedName>
        <fullName evidence="2">Uncharacterized protein</fullName>
    </submittedName>
</protein>
<sequence length="135" mass="15122">MNYNRNSNDSGAVVIGVIVLILGAIGVTIWGFSTLLGLDTDTGAPVFFSLIIVIGLLIVSLIFGGDWEIIHLRKIWPILLALAWACFWPALNYWSSQTFFGHFDTPWWATWYTKGGVFFAIIGLGYLINKIFEDF</sequence>
<proteinExistence type="predicted"/>
<gene>
    <name evidence="2" type="ORF">LOK82_01105</name>
</gene>
<feature type="transmembrane region" description="Helical" evidence="1">
    <location>
        <begin position="12"/>
        <end position="32"/>
    </location>
</feature>
<dbReference type="Proteomes" id="UP001220702">
    <property type="component" value="Unassembled WGS sequence"/>
</dbReference>
<dbReference type="EMBL" id="JAJKGN010000001">
    <property type="protein sequence ID" value="MDC6407349.1"/>
    <property type="molecule type" value="Genomic_DNA"/>
</dbReference>
<feature type="transmembrane region" description="Helical" evidence="1">
    <location>
        <begin position="44"/>
        <end position="63"/>
    </location>
</feature>
<organism evidence="2 3">
    <name type="scientific">Xylella fastidiosa subsp. multiplex</name>
    <dbReference type="NCBI Taxonomy" id="644357"/>
    <lineage>
        <taxon>Bacteria</taxon>
        <taxon>Pseudomonadati</taxon>
        <taxon>Pseudomonadota</taxon>
        <taxon>Gammaproteobacteria</taxon>
        <taxon>Lysobacterales</taxon>
        <taxon>Lysobacteraceae</taxon>
        <taxon>Xylella</taxon>
    </lineage>
</organism>
<reference evidence="2" key="2">
    <citation type="journal article" date="2023" name="Commun. Biol.">
        <title>Suspicions of two bridgehead invasions of Xylella fastidiosa subsp. multiplex in France.</title>
        <authorList>
            <person name="Dupas E."/>
            <person name="Durand K."/>
            <person name="Rieux A."/>
            <person name="Briand M."/>
            <person name="Pruvost O."/>
            <person name="Cunty A."/>
            <person name="Denance N."/>
            <person name="Donnadieu C."/>
            <person name="Legendre B."/>
            <person name="Lopez-Roques C."/>
            <person name="Cesbron S."/>
            <person name="Ravigne V."/>
            <person name="Jacques M.A."/>
        </authorList>
    </citation>
    <scope>NUCLEOTIDE SEQUENCE</scope>
    <source>
        <strain evidence="2">CFBP8070</strain>
    </source>
</reference>
<feature type="transmembrane region" description="Helical" evidence="1">
    <location>
        <begin position="111"/>
        <end position="129"/>
    </location>
</feature>
<keyword evidence="1" id="KW-0812">Transmembrane</keyword>